<dbReference type="EMBL" id="BAAAOS010000017">
    <property type="protein sequence ID" value="GAA1564583.1"/>
    <property type="molecule type" value="Genomic_DNA"/>
</dbReference>
<evidence type="ECO:0000313" key="14">
    <source>
        <dbReference type="Proteomes" id="UP001500393"/>
    </source>
</evidence>
<comment type="catalytic activity">
    <reaction evidence="12">
        <text>tRNA(Lys) + L-lysine + ATP = L-lysyl-tRNA(Lys) + AMP + diphosphate</text>
        <dbReference type="Rhea" id="RHEA:20792"/>
        <dbReference type="Rhea" id="RHEA-COMP:9696"/>
        <dbReference type="Rhea" id="RHEA-COMP:9697"/>
        <dbReference type="ChEBI" id="CHEBI:30616"/>
        <dbReference type="ChEBI" id="CHEBI:32551"/>
        <dbReference type="ChEBI" id="CHEBI:33019"/>
        <dbReference type="ChEBI" id="CHEBI:78442"/>
        <dbReference type="ChEBI" id="CHEBI:78529"/>
        <dbReference type="ChEBI" id="CHEBI:456215"/>
        <dbReference type="EC" id="6.1.1.6"/>
    </reaction>
</comment>
<evidence type="ECO:0000256" key="11">
    <source>
        <dbReference type="ARBA" id="ARBA00030563"/>
    </source>
</evidence>
<reference evidence="14" key="1">
    <citation type="journal article" date="2019" name="Int. J. Syst. Evol. Microbiol.">
        <title>The Global Catalogue of Microorganisms (GCM) 10K type strain sequencing project: providing services to taxonomists for standard genome sequencing and annotation.</title>
        <authorList>
            <consortium name="The Broad Institute Genomics Platform"/>
            <consortium name="The Broad Institute Genome Sequencing Center for Infectious Disease"/>
            <person name="Wu L."/>
            <person name="Ma J."/>
        </authorList>
    </citation>
    <scope>NUCLEOTIDE SEQUENCE [LARGE SCALE GENOMIC DNA]</scope>
    <source>
        <strain evidence="14">JCM 14969</strain>
    </source>
</reference>
<keyword evidence="9" id="KW-0648">Protein biosynthesis</keyword>
<dbReference type="PANTHER" id="PTHR37940">
    <property type="entry name" value="LYSINE--TRNA LIGASE"/>
    <property type="match status" value="1"/>
</dbReference>
<dbReference type="InterPro" id="IPR042078">
    <property type="entry name" value="Lys-tRNA-ligase_SC_fold"/>
</dbReference>
<comment type="caution">
    <text evidence="13">The sequence shown here is derived from an EMBL/GenBank/DDBJ whole genome shotgun (WGS) entry which is preliminary data.</text>
</comment>
<sequence>MRSYDDETTIAEYGCACGHAGSVRVDTEHGAGKLVWKVDWPMRWVYEAVDFEAAGVDHSTPGSSFTVGAELARDVFGGAAPSYLGYSFVGVQGMAKMSGSAGRVPTPADALAVLEAPIVRWLYARRRPNQAFTIDLGPEVVRLYDEWDSLARKERNEAQQAAYERAVGVLRTPEVVVPFRILSSVADITAGSTEQIARIVAEVGYPHDSIDQLQPRLDLATTWIERYVDEQDRTKVRDTPDTARLAELTETERTWLTLLRENLRSGMTLEKVTSLVYGVPKLALGLSLDSGPTPEVAADQKVFFTLLYQLLVGKERGPRLPTLFLALGIDRVKTLITSG</sequence>
<keyword evidence="10" id="KW-0030">Aminoacyl-tRNA synthetase</keyword>
<dbReference type="Gene3D" id="6.10.20.10">
    <property type="entry name" value="Lysine tRNA ligase, stem contact fold domain"/>
    <property type="match status" value="1"/>
</dbReference>
<dbReference type="Gene3D" id="1.10.10.770">
    <property type="match status" value="1"/>
</dbReference>
<dbReference type="SUPFAM" id="SSF52374">
    <property type="entry name" value="Nucleotidylyl transferase"/>
    <property type="match status" value="1"/>
</dbReference>
<protein>
    <recommendedName>
        <fullName evidence="4">Lysine--tRNA ligase</fullName>
        <ecNumber evidence="3">6.1.1.6</ecNumber>
    </recommendedName>
    <alternativeName>
        <fullName evidence="11">Lysyl-tRNA synthetase</fullName>
    </alternativeName>
</protein>
<evidence type="ECO:0000256" key="8">
    <source>
        <dbReference type="ARBA" id="ARBA00022840"/>
    </source>
</evidence>
<dbReference type="NCBIfam" id="TIGR00467">
    <property type="entry name" value="lysS_arch"/>
    <property type="match status" value="1"/>
</dbReference>
<dbReference type="PANTHER" id="PTHR37940:SF1">
    <property type="entry name" value="LYSINE--TRNA LIGASE"/>
    <property type="match status" value="1"/>
</dbReference>
<evidence type="ECO:0000256" key="10">
    <source>
        <dbReference type="ARBA" id="ARBA00023146"/>
    </source>
</evidence>
<accession>A0ABP4NN77</accession>
<comment type="similarity">
    <text evidence="2">Belongs to the class-I aminoacyl-tRNA synthetase family.</text>
</comment>
<evidence type="ECO:0000256" key="3">
    <source>
        <dbReference type="ARBA" id="ARBA00013166"/>
    </source>
</evidence>
<name>A0ABP4NN77_9ACTN</name>
<dbReference type="Gene3D" id="1.10.10.350">
    <property type="match status" value="1"/>
</dbReference>
<keyword evidence="5" id="KW-0963">Cytoplasm</keyword>
<evidence type="ECO:0000256" key="2">
    <source>
        <dbReference type="ARBA" id="ARBA00005594"/>
    </source>
</evidence>
<evidence type="ECO:0000313" key="13">
    <source>
        <dbReference type="EMBL" id="GAA1564583.1"/>
    </source>
</evidence>
<dbReference type="EC" id="6.1.1.6" evidence="3"/>
<comment type="subcellular location">
    <subcellularLocation>
        <location evidence="1">Cytoplasm</location>
    </subcellularLocation>
</comment>
<evidence type="ECO:0000256" key="12">
    <source>
        <dbReference type="ARBA" id="ARBA00048573"/>
    </source>
</evidence>
<organism evidence="13 14">
    <name type="scientific">Kribbella sancticallisti</name>
    <dbReference type="NCBI Taxonomy" id="460087"/>
    <lineage>
        <taxon>Bacteria</taxon>
        <taxon>Bacillati</taxon>
        <taxon>Actinomycetota</taxon>
        <taxon>Actinomycetes</taxon>
        <taxon>Propionibacteriales</taxon>
        <taxon>Kribbellaceae</taxon>
        <taxon>Kribbella</taxon>
    </lineage>
</organism>
<keyword evidence="8" id="KW-0067">ATP-binding</keyword>
<dbReference type="Gene3D" id="3.40.50.620">
    <property type="entry name" value="HUPs"/>
    <property type="match status" value="1"/>
</dbReference>
<evidence type="ECO:0000256" key="7">
    <source>
        <dbReference type="ARBA" id="ARBA00022741"/>
    </source>
</evidence>
<dbReference type="InterPro" id="IPR014729">
    <property type="entry name" value="Rossmann-like_a/b/a_fold"/>
</dbReference>
<gene>
    <name evidence="13" type="ORF">GCM10009789_17560</name>
</gene>
<evidence type="ECO:0000256" key="5">
    <source>
        <dbReference type="ARBA" id="ARBA00022490"/>
    </source>
</evidence>
<dbReference type="InterPro" id="IPR002904">
    <property type="entry name" value="Lys-tRNA-ligase"/>
</dbReference>
<evidence type="ECO:0000256" key="1">
    <source>
        <dbReference type="ARBA" id="ARBA00004496"/>
    </source>
</evidence>
<dbReference type="InterPro" id="IPR008925">
    <property type="entry name" value="aa_tRNA-synth_I_cd-bd_sf"/>
</dbReference>
<dbReference type="InterPro" id="IPR020751">
    <property type="entry name" value="aa-tRNA-synth_I_codon-bd_sub2"/>
</dbReference>
<evidence type="ECO:0000256" key="6">
    <source>
        <dbReference type="ARBA" id="ARBA00022598"/>
    </source>
</evidence>
<dbReference type="Proteomes" id="UP001500393">
    <property type="component" value="Unassembled WGS sequence"/>
</dbReference>
<evidence type="ECO:0000256" key="9">
    <source>
        <dbReference type="ARBA" id="ARBA00022917"/>
    </source>
</evidence>
<proteinExistence type="inferred from homology"/>
<keyword evidence="6" id="KW-0436">Ligase</keyword>
<dbReference type="Pfam" id="PF01921">
    <property type="entry name" value="tRNA-synt_1f"/>
    <property type="match status" value="1"/>
</dbReference>
<evidence type="ECO:0000256" key="4">
    <source>
        <dbReference type="ARBA" id="ARBA00015745"/>
    </source>
</evidence>
<keyword evidence="7" id="KW-0547">Nucleotide-binding</keyword>
<keyword evidence="14" id="KW-1185">Reference proteome</keyword>
<dbReference type="SUPFAM" id="SSF48163">
    <property type="entry name" value="An anticodon-binding domain of class I aminoacyl-tRNA synthetases"/>
    <property type="match status" value="1"/>
</dbReference>